<dbReference type="EMBL" id="LVXG01000045">
    <property type="protein sequence ID" value="OQP43446.1"/>
    <property type="molecule type" value="Genomic_DNA"/>
</dbReference>
<organism evidence="1 2">
    <name type="scientific">Niastella yeongjuensis</name>
    <dbReference type="NCBI Taxonomy" id="354355"/>
    <lineage>
        <taxon>Bacteria</taxon>
        <taxon>Pseudomonadati</taxon>
        <taxon>Bacteroidota</taxon>
        <taxon>Chitinophagia</taxon>
        <taxon>Chitinophagales</taxon>
        <taxon>Chitinophagaceae</taxon>
        <taxon>Niastella</taxon>
    </lineage>
</organism>
<dbReference type="STRING" id="354355.SAMN05660816_05887"/>
<keyword evidence="2" id="KW-1185">Reference proteome</keyword>
<proteinExistence type="predicted"/>
<name>A0A1V9EBG2_9BACT</name>
<sequence>MNDTPQHIKELQLKIWLSKSPAERLKQFMEDNASLFQFWNMAQKSNPMTDNSKAVNKSNGLK</sequence>
<dbReference type="Proteomes" id="UP000192610">
    <property type="component" value="Unassembled WGS sequence"/>
</dbReference>
<comment type="caution">
    <text evidence="1">The sequence shown here is derived from an EMBL/GenBank/DDBJ whole genome shotgun (WGS) entry which is preliminary data.</text>
</comment>
<protein>
    <submittedName>
        <fullName evidence="1">Uncharacterized protein</fullName>
    </submittedName>
</protein>
<dbReference type="OrthoDB" id="680480at2"/>
<evidence type="ECO:0000313" key="2">
    <source>
        <dbReference type="Proteomes" id="UP000192610"/>
    </source>
</evidence>
<dbReference type="RefSeq" id="WP_081203093.1">
    <property type="nucleotide sequence ID" value="NZ_FOCZ01000016.1"/>
</dbReference>
<reference evidence="2" key="1">
    <citation type="submission" date="2016-04" db="EMBL/GenBank/DDBJ databases">
        <authorList>
            <person name="Chen L."/>
            <person name="Zhuang W."/>
            <person name="Wang G."/>
        </authorList>
    </citation>
    <scope>NUCLEOTIDE SEQUENCE [LARGE SCALE GENOMIC DNA]</scope>
    <source>
        <strain evidence="2">17621</strain>
    </source>
</reference>
<gene>
    <name evidence="1" type="ORF">A4H97_11060</name>
</gene>
<accession>A0A1V9EBG2</accession>
<evidence type="ECO:0000313" key="1">
    <source>
        <dbReference type="EMBL" id="OQP43446.1"/>
    </source>
</evidence>
<dbReference type="AlphaFoldDB" id="A0A1V9EBG2"/>